<dbReference type="PROSITE" id="PS50072">
    <property type="entry name" value="CSA_PPIASE_2"/>
    <property type="match status" value="1"/>
</dbReference>
<dbReference type="EMBL" id="JAUYZK010000005">
    <property type="protein sequence ID" value="MDP2538980.1"/>
    <property type="molecule type" value="Genomic_DNA"/>
</dbReference>
<dbReference type="PANTHER" id="PTHR45625:SF4">
    <property type="entry name" value="PEPTIDYLPROLYL ISOMERASE DOMAIN AND WD REPEAT-CONTAINING PROTEIN 1"/>
    <property type="match status" value="1"/>
</dbReference>
<name>A0AA90PK40_9HELI</name>
<dbReference type="InterPro" id="IPR044666">
    <property type="entry name" value="Cyclophilin_A-like"/>
</dbReference>
<dbReference type="Gene3D" id="2.40.100.10">
    <property type="entry name" value="Cyclophilin-like"/>
    <property type="match status" value="1"/>
</dbReference>
<evidence type="ECO:0000256" key="5">
    <source>
        <dbReference type="RuleBase" id="RU363019"/>
    </source>
</evidence>
<dbReference type="Pfam" id="PF00160">
    <property type="entry name" value="Pro_isomerase"/>
    <property type="match status" value="1"/>
</dbReference>
<evidence type="ECO:0000313" key="7">
    <source>
        <dbReference type="EMBL" id="MDO7253031.1"/>
    </source>
</evidence>
<dbReference type="SUPFAM" id="SSF50891">
    <property type="entry name" value="Cyclophilin-like"/>
    <property type="match status" value="1"/>
</dbReference>
<keyword evidence="3 5" id="KW-0697">Rotamase</keyword>
<evidence type="ECO:0000313" key="8">
    <source>
        <dbReference type="EMBL" id="MDP2538980.1"/>
    </source>
</evidence>
<dbReference type="CDD" id="cd00317">
    <property type="entry name" value="cyclophilin"/>
    <property type="match status" value="1"/>
</dbReference>
<dbReference type="GO" id="GO:0003755">
    <property type="term" value="F:peptidyl-prolyl cis-trans isomerase activity"/>
    <property type="evidence" value="ECO:0007669"/>
    <property type="project" value="UniProtKB-UniRule"/>
</dbReference>
<reference evidence="8 10" key="1">
    <citation type="submission" date="2023-07" db="EMBL/GenBank/DDBJ databases">
        <title>Unpublished Manusciprt.</title>
        <authorList>
            <person name="Aydin F."/>
            <person name="Tarhane S."/>
            <person name="Saticioglu I.B."/>
            <person name="Karakaya E."/>
            <person name="Abay S."/>
            <person name="Guran O."/>
            <person name="Bozkurt E."/>
            <person name="Uzum N."/>
            <person name="Olgun K."/>
            <person name="Jablonski D."/>
        </authorList>
    </citation>
    <scope>NUCLEOTIDE SEQUENCE</scope>
    <source>
        <strain evidence="10">faydin-H75</strain>
        <strain evidence="8">Faydin-H76</strain>
    </source>
</reference>
<evidence type="ECO:0000259" key="6">
    <source>
        <dbReference type="PROSITE" id="PS50072"/>
    </source>
</evidence>
<dbReference type="PIRSF" id="PIRSF001467">
    <property type="entry name" value="Peptidylpro_ismrse"/>
    <property type="match status" value="1"/>
</dbReference>
<feature type="domain" description="PPIase cyclophilin-type" evidence="6">
    <location>
        <begin position="16"/>
        <end position="167"/>
    </location>
</feature>
<dbReference type="AlphaFoldDB" id="A0AA90PK40"/>
<comment type="caution">
    <text evidence="8">The sequence shown here is derived from an EMBL/GenBank/DDBJ whole genome shotgun (WGS) entry which is preliminary data.</text>
</comment>
<dbReference type="Proteomes" id="UP001177258">
    <property type="component" value="Unassembled WGS sequence"/>
</dbReference>
<keyword evidence="4 5" id="KW-0413">Isomerase</keyword>
<dbReference type="RefSeq" id="WP_305516871.1">
    <property type="nucleotide sequence ID" value="NZ_JAUPEV010000004.1"/>
</dbReference>
<reference evidence="7" key="2">
    <citation type="submission" date="2023-07" db="EMBL/GenBank/DDBJ databases">
        <authorList>
            <person name="Aydin F."/>
            <person name="Tarhane S."/>
            <person name="Saticioglu I.B."/>
            <person name="Karakaya E."/>
            <person name="Abay S."/>
            <person name="Guran O."/>
            <person name="Bozkurt E."/>
            <person name="Uzum N."/>
            <person name="Olgun K."/>
            <person name="Jablonski D."/>
        </authorList>
    </citation>
    <scope>NUCLEOTIDE SEQUENCE</scope>
    <source>
        <strain evidence="7">Faydin-H75</strain>
    </source>
</reference>
<dbReference type="InterPro" id="IPR024936">
    <property type="entry name" value="Cyclophilin-type_PPIase"/>
</dbReference>
<reference evidence="7 9" key="3">
    <citation type="journal article" date="2024" name="Syst. Appl. Microbiol.">
        <title>Helicobacter cappadocius sp. nov., from lizards: The first psychrotrophic Helicobacter species.</title>
        <authorList>
            <person name="Aydin F."/>
            <person name="Tarhane S."/>
            <person name="Karakaya E."/>
            <person name="Abay S."/>
            <person name="Kayman T."/>
            <person name="Guran O."/>
            <person name="Bozkurt E."/>
            <person name="Uzum N."/>
            <person name="Avci A."/>
            <person name="Olgun K."/>
            <person name="Jablonski D."/>
            <person name="Guran C."/>
            <person name="Burcin Saticioglu I."/>
        </authorList>
    </citation>
    <scope>NUCLEOTIDE SEQUENCE [LARGE SCALE GENOMIC DNA]</scope>
    <source>
        <strain evidence="7">Faydin-H75</strain>
        <strain evidence="9">faydin-H76</strain>
    </source>
</reference>
<evidence type="ECO:0000256" key="2">
    <source>
        <dbReference type="ARBA" id="ARBA00007365"/>
    </source>
</evidence>
<evidence type="ECO:0000256" key="4">
    <source>
        <dbReference type="ARBA" id="ARBA00023235"/>
    </source>
</evidence>
<dbReference type="EC" id="5.2.1.8" evidence="5"/>
<evidence type="ECO:0000256" key="1">
    <source>
        <dbReference type="ARBA" id="ARBA00002388"/>
    </source>
</evidence>
<accession>A0AA90PK40</accession>
<dbReference type="PANTHER" id="PTHR45625">
    <property type="entry name" value="PEPTIDYL-PROLYL CIS-TRANS ISOMERASE-RELATED"/>
    <property type="match status" value="1"/>
</dbReference>
<dbReference type="GO" id="GO:0006457">
    <property type="term" value="P:protein folding"/>
    <property type="evidence" value="ECO:0007669"/>
    <property type="project" value="InterPro"/>
</dbReference>
<gene>
    <name evidence="7" type="ORF">Q5I04_03790</name>
    <name evidence="8" type="ORF">Q5I06_04215</name>
</gene>
<dbReference type="InterPro" id="IPR029000">
    <property type="entry name" value="Cyclophilin-like_dom_sf"/>
</dbReference>
<dbReference type="EMBL" id="JAUPEV010000004">
    <property type="protein sequence ID" value="MDO7253031.1"/>
    <property type="molecule type" value="Genomic_DNA"/>
</dbReference>
<dbReference type="Proteomes" id="UP001240777">
    <property type="component" value="Unassembled WGS sequence"/>
</dbReference>
<dbReference type="InterPro" id="IPR002130">
    <property type="entry name" value="Cyclophilin-type_PPIase_dom"/>
</dbReference>
<dbReference type="PRINTS" id="PR00153">
    <property type="entry name" value="CSAPPISMRASE"/>
</dbReference>
<evidence type="ECO:0000313" key="9">
    <source>
        <dbReference type="Proteomes" id="UP001177258"/>
    </source>
</evidence>
<comment type="function">
    <text evidence="1 5">PPIases accelerate the folding of proteins. It catalyzes the cis-trans isomerization of proline imidic peptide bonds in oligopeptides.</text>
</comment>
<dbReference type="InterPro" id="IPR020892">
    <property type="entry name" value="Cyclophilin-type_PPIase_CS"/>
</dbReference>
<comment type="similarity">
    <text evidence="2 5">Belongs to the cyclophilin-type PPIase family.</text>
</comment>
<comment type="catalytic activity">
    <reaction evidence="5">
        <text>[protein]-peptidylproline (omega=180) = [protein]-peptidylproline (omega=0)</text>
        <dbReference type="Rhea" id="RHEA:16237"/>
        <dbReference type="Rhea" id="RHEA-COMP:10747"/>
        <dbReference type="Rhea" id="RHEA-COMP:10748"/>
        <dbReference type="ChEBI" id="CHEBI:83833"/>
        <dbReference type="ChEBI" id="CHEBI:83834"/>
        <dbReference type="EC" id="5.2.1.8"/>
    </reaction>
</comment>
<sequence length="167" mass="18540">MEELKTYDIKQEELQKLQYAIISTQKGDMLIKLFPEDAPQTVMNFANLSKNGFYDGLIFHRVIDGFVAQGGCPHGTGTGGPGYRIKCELSNNPNKHKKGSISMAHAGRDTGGSQFFLCFVELPHLDGEHTVFGRISPNDKESLKILDSISPNDKIINIKILENPPHK</sequence>
<protein>
    <recommendedName>
        <fullName evidence="5">Peptidyl-prolyl cis-trans isomerase</fullName>
        <shortName evidence="5">PPIase</shortName>
        <ecNumber evidence="5">5.2.1.8</ecNumber>
    </recommendedName>
</protein>
<dbReference type="PROSITE" id="PS00170">
    <property type="entry name" value="CSA_PPIASE_1"/>
    <property type="match status" value="1"/>
</dbReference>
<evidence type="ECO:0000313" key="10">
    <source>
        <dbReference type="Proteomes" id="UP001240777"/>
    </source>
</evidence>
<proteinExistence type="inferred from homology"/>
<organism evidence="8 9">
    <name type="scientific">Helicobacter cappadocius</name>
    <dbReference type="NCBI Taxonomy" id="3063998"/>
    <lineage>
        <taxon>Bacteria</taxon>
        <taxon>Pseudomonadati</taxon>
        <taxon>Campylobacterota</taxon>
        <taxon>Epsilonproteobacteria</taxon>
        <taxon>Campylobacterales</taxon>
        <taxon>Helicobacteraceae</taxon>
        <taxon>Helicobacter</taxon>
    </lineage>
</organism>
<evidence type="ECO:0000256" key="3">
    <source>
        <dbReference type="ARBA" id="ARBA00023110"/>
    </source>
</evidence>
<keyword evidence="10" id="KW-1185">Reference proteome</keyword>